<proteinExistence type="inferred from homology"/>
<sequence>MNSTRKLTILVLTPDIVGRVNASMGSTIDLLKRGHRVVFFTEESFKGRQESYGFEEYVYRMEMDGNAQQNQSNQQTTPKAGDRQANNMLANGIIGPNEPIDKFRNLLRLFVLAPSAGVKIKKMDKYIKKAIEDVQPDLIWVDNTYLTPAVYYSKIPWLLQISTTPTYAFFDETLQIPPGGSGYPTNDNDKSKWIEFNQVRREFFYSKTLNDYIEEMGYERYPNDIRIPETQLLTIYSYAEELNYPLFAKRKNWFNLECFNKNAKQERFELDPKFVNDTLNGKWSGKWIYFSMGTMGSADLELMVRLLSIISTTNHKYVVSKGPKHEQIKLGSNMIGDRYVDQTRIIPFMDLVITHGGNNTVGETMTHGKPMIVLPLFADQFDNAQRIHETGFGIRLNPYKFSNENLLNAIDHLLNDQELYERMKNVSKRIRNTNRNEQLCILIEQLLS</sequence>
<organism evidence="4 5">
    <name type="scientific">Blomia tropicalis</name>
    <name type="common">Mite</name>
    <dbReference type="NCBI Taxonomy" id="40697"/>
    <lineage>
        <taxon>Eukaryota</taxon>
        <taxon>Metazoa</taxon>
        <taxon>Ecdysozoa</taxon>
        <taxon>Arthropoda</taxon>
        <taxon>Chelicerata</taxon>
        <taxon>Arachnida</taxon>
        <taxon>Acari</taxon>
        <taxon>Acariformes</taxon>
        <taxon>Sarcoptiformes</taxon>
        <taxon>Astigmata</taxon>
        <taxon>Glycyphagoidea</taxon>
        <taxon>Echimyopodidae</taxon>
        <taxon>Blomia</taxon>
    </lineage>
</organism>
<reference evidence="4" key="1">
    <citation type="submission" date="2022-12" db="EMBL/GenBank/DDBJ databases">
        <title>Genome assemblies of Blomia tropicalis.</title>
        <authorList>
            <person name="Cui Y."/>
        </authorList>
    </citation>
    <scope>NUCLEOTIDE SEQUENCE</scope>
    <source>
        <tissue evidence="4">Adult mites</tissue>
    </source>
</reference>
<keyword evidence="5" id="KW-1185">Reference proteome</keyword>
<name>A0A9Q0RJG4_BLOTA</name>
<evidence type="ECO:0000256" key="1">
    <source>
        <dbReference type="ARBA" id="ARBA00009995"/>
    </source>
</evidence>
<dbReference type="Gene3D" id="3.40.50.2000">
    <property type="entry name" value="Glycogen Phosphorylase B"/>
    <property type="match status" value="2"/>
</dbReference>
<dbReference type="EMBL" id="JAPWDV010000003">
    <property type="protein sequence ID" value="KAJ6216729.1"/>
    <property type="molecule type" value="Genomic_DNA"/>
</dbReference>
<evidence type="ECO:0000256" key="3">
    <source>
        <dbReference type="ARBA" id="ARBA00022679"/>
    </source>
</evidence>
<accession>A0A9Q0RJG4</accession>
<dbReference type="PANTHER" id="PTHR48043">
    <property type="entry name" value="EG:EG0003.4 PROTEIN-RELATED"/>
    <property type="match status" value="1"/>
</dbReference>
<dbReference type="CDD" id="cd03784">
    <property type="entry name" value="GT1_Gtf-like"/>
    <property type="match status" value="1"/>
</dbReference>
<dbReference type="PANTHER" id="PTHR48043:SF145">
    <property type="entry name" value="FI06409P-RELATED"/>
    <property type="match status" value="1"/>
</dbReference>
<dbReference type="GO" id="GO:0008194">
    <property type="term" value="F:UDP-glycosyltransferase activity"/>
    <property type="evidence" value="ECO:0007669"/>
    <property type="project" value="InterPro"/>
</dbReference>
<dbReference type="InterPro" id="IPR002213">
    <property type="entry name" value="UDP_glucos_trans"/>
</dbReference>
<evidence type="ECO:0000313" key="5">
    <source>
        <dbReference type="Proteomes" id="UP001142055"/>
    </source>
</evidence>
<dbReference type="Pfam" id="PF00201">
    <property type="entry name" value="UDPGT"/>
    <property type="match status" value="1"/>
</dbReference>
<protein>
    <submittedName>
        <fullName evidence="4">Uncharacterized protein</fullName>
    </submittedName>
</protein>
<comment type="caution">
    <text evidence="4">The sequence shown here is derived from an EMBL/GenBank/DDBJ whole genome shotgun (WGS) entry which is preliminary data.</text>
</comment>
<dbReference type="AlphaFoldDB" id="A0A9Q0RJG4"/>
<evidence type="ECO:0000313" key="4">
    <source>
        <dbReference type="EMBL" id="KAJ6216729.1"/>
    </source>
</evidence>
<gene>
    <name evidence="4" type="ORF">RDWZM_007886</name>
</gene>
<keyword evidence="3" id="KW-0808">Transferase</keyword>
<dbReference type="OMA" id="MGSADLE"/>
<dbReference type="SUPFAM" id="SSF53756">
    <property type="entry name" value="UDP-Glycosyltransferase/glycogen phosphorylase"/>
    <property type="match status" value="1"/>
</dbReference>
<dbReference type="InterPro" id="IPR050271">
    <property type="entry name" value="UDP-glycosyltransferase"/>
</dbReference>
<keyword evidence="2" id="KW-0328">Glycosyltransferase</keyword>
<evidence type="ECO:0000256" key="2">
    <source>
        <dbReference type="ARBA" id="ARBA00022676"/>
    </source>
</evidence>
<comment type="similarity">
    <text evidence="1">Belongs to the UDP-glycosyltransferase family.</text>
</comment>
<dbReference type="Proteomes" id="UP001142055">
    <property type="component" value="Chromosome 3"/>
</dbReference>